<dbReference type="EMBL" id="BMXL01000006">
    <property type="protein sequence ID" value="GHD22910.1"/>
    <property type="molecule type" value="Genomic_DNA"/>
</dbReference>
<dbReference type="AlphaFoldDB" id="A0A918XBT4"/>
<dbReference type="PANTHER" id="PTHR28004">
    <property type="entry name" value="ZGC:162816-RELATED"/>
    <property type="match status" value="1"/>
</dbReference>
<dbReference type="InterPro" id="IPR042208">
    <property type="entry name" value="D-ser_dehydrat-like_sf"/>
</dbReference>
<dbReference type="Gene3D" id="2.40.37.20">
    <property type="entry name" value="D-serine dehydratase-like domain"/>
    <property type="match status" value="1"/>
</dbReference>
<feature type="region of interest" description="Disordered" evidence="3">
    <location>
        <begin position="1"/>
        <end position="28"/>
    </location>
</feature>
<dbReference type="InterPro" id="IPR051466">
    <property type="entry name" value="D-amino_acid_metab_enzyme"/>
</dbReference>
<evidence type="ECO:0000313" key="6">
    <source>
        <dbReference type="Proteomes" id="UP000654947"/>
    </source>
</evidence>
<dbReference type="Pfam" id="PF01168">
    <property type="entry name" value="Ala_racemase_N"/>
    <property type="match status" value="1"/>
</dbReference>
<evidence type="ECO:0000259" key="4">
    <source>
        <dbReference type="SMART" id="SM01119"/>
    </source>
</evidence>
<evidence type="ECO:0000256" key="2">
    <source>
        <dbReference type="ARBA" id="ARBA00023239"/>
    </source>
</evidence>
<dbReference type="PANTHER" id="PTHR28004:SF8">
    <property type="entry name" value="D-SERINE DEAMINASE"/>
    <property type="match status" value="1"/>
</dbReference>
<dbReference type="RefSeq" id="WP_193517718.1">
    <property type="nucleotide sequence ID" value="NZ_BMXL01000006.1"/>
</dbReference>
<dbReference type="Gene3D" id="3.20.20.10">
    <property type="entry name" value="Alanine racemase"/>
    <property type="match status" value="1"/>
</dbReference>
<organism evidence="5 6">
    <name type="scientific">Nocardiopsis kunsanensis</name>
    <dbReference type="NCBI Taxonomy" id="141693"/>
    <lineage>
        <taxon>Bacteria</taxon>
        <taxon>Bacillati</taxon>
        <taxon>Actinomycetota</taxon>
        <taxon>Actinomycetes</taxon>
        <taxon>Streptosporangiales</taxon>
        <taxon>Nocardiopsidaceae</taxon>
        <taxon>Nocardiopsis</taxon>
    </lineage>
</organism>
<dbReference type="SUPFAM" id="SSF51419">
    <property type="entry name" value="PLP-binding barrel"/>
    <property type="match status" value="1"/>
</dbReference>
<feature type="domain" description="D-serine dehydratase-like" evidence="4">
    <location>
        <begin position="328"/>
        <end position="426"/>
    </location>
</feature>
<gene>
    <name evidence="5" type="ORF">GCM10007147_17730</name>
</gene>
<comment type="similarity">
    <text evidence="1">Belongs to the DSD1 family.</text>
</comment>
<dbReference type="GO" id="GO:0016829">
    <property type="term" value="F:lyase activity"/>
    <property type="evidence" value="ECO:0007669"/>
    <property type="project" value="UniProtKB-KW"/>
</dbReference>
<dbReference type="SMART" id="SM01119">
    <property type="entry name" value="D-ser_dehydrat"/>
    <property type="match status" value="1"/>
</dbReference>
<dbReference type="InterPro" id="IPR026956">
    <property type="entry name" value="D-ser_dehydrat-like_dom"/>
</dbReference>
<name>A0A918XBT4_9ACTN</name>
<sequence>MNRAQNGTRTDSPAGYGAAGPDPDRLDQLENRSVEARSLPQSPTSPAEVRAAGLRLEDLWLPAVTLHRQALHHNLDRFARWCAERGLELAPHAKTTMAPQLWAAQAERGAWALTAATVAQARVMRGVGVSRVVIANEITEPAQLAWLAESLADPDFEPMCLVDSSAGLELMERALRSARRQLPVLVELGVPGRRTGVRTVEEALDLAGRVARSTALRLAGVEGFEGVFPQRRDDDSPERTRTWLGRLPEFVRRADARGLFADADEIVVTAGGSSYPDLAAEAFSGLEGLSVPVRPVVRSGCYITHDDLFMERASPLRSGADPDPLRPALSCFARVLSCPEPGRVLFGAGKRDLSFDIDLPVPRAVLREGRRVPVGAGARVVELNDHHGFLDLDAEAPRFQVGDVVEFGLSHPCTVFDKWSLIPVLDGDDRVVDAVRTVF</sequence>
<dbReference type="Proteomes" id="UP000654947">
    <property type="component" value="Unassembled WGS sequence"/>
</dbReference>
<protein>
    <submittedName>
        <fullName evidence="5">Amino acid deaminase</fullName>
    </submittedName>
</protein>
<evidence type="ECO:0000256" key="3">
    <source>
        <dbReference type="SAM" id="MobiDB-lite"/>
    </source>
</evidence>
<proteinExistence type="inferred from homology"/>
<evidence type="ECO:0000256" key="1">
    <source>
        <dbReference type="ARBA" id="ARBA00005323"/>
    </source>
</evidence>
<dbReference type="InterPro" id="IPR001608">
    <property type="entry name" value="Ala_racemase_N"/>
</dbReference>
<reference evidence="5 6" key="1">
    <citation type="journal article" date="2014" name="Int. J. Syst. Evol. Microbiol.">
        <title>Complete genome sequence of Corynebacterium casei LMG S-19264T (=DSM 44701T), isolated from a smear-ripened cheese.</title>
        <authorList>
            <consortium name="US DOE Joint Genome Institute (JGI-PGF)"/>
            <person name="Walter F."/>
            <person name="Albersmeier A."/>
            <person name="Kalinowski J."/>
            <person name="Ruckert C."/>
        </authorList>
    </citation>
    <scope>NUCLEOTIDE SEQUENCE [LARGE SCALE GENOMIC DNA]</scope>
    <source>
        <strain evidence="5 6">KCTC 19473</strain>
    </source>
</reference>
<dbReference type="Pfam" id="PF14031">
    <property type="entry name" value="D-ser_dehydrat"/>
    <property type="match status" value="1"/>
</dbReference>
<comment type="caution">
    <text evidence="5">The sequence shown here is derived from an EMBL/GenBank/DDBJ whole genome shotgun (WGS) entry which is preliminary data.</text>
</comment>
<keyword evidence="6" id="KW-1185">Reference proteome</keyword>
<feature type="compositionally biased region" description="Polar residues" evidence="3">
    <location>
        <begin position="1"/>
        <end position="11"/>
    </location>
</feature>
<keyword evidence="2" id="KW-0456">Lyase</keyword>
<evidence type="ECO:0000313" key="5">
    <source>
        <dbReference type="EMBL" id="GHD22910.1"/>
    </source>
</evidence>
<accession>A0A918XBT4</accession>
<dbReference type="InterPro" id="IPR029066">
    <property type="entry name" value="PLP-binding_barrel"/>
</dbReference>